<comment type="caution">
    <text evidence="2">The sequence shown here is derived from an EMBL/GenBank/DDBJ whole genome shotgun (WGS) entry which is preliminary data.</text>
</comment>
<proteinExistence type="predicted"/>
<dbReference type="EMBL" id="MBFT01000960">
    <property type="protein sequence ID" value="PVU86155.1"/>
    <property type="molecule type" value="Genomic_DNA"/>
</dbReference>
<evidence type="ECO:0000313" key="3">
    <source>
        <dbReference type="Proteomes" id="UP000245699"/>
    </source>
</evidence>
<dbReference type="Proteomes" id="UP000245699">
    <property type="component" value="Unassembled WGS sequence"/>
</dbReference>
<name>A0A2T9Y1E8_9FUNG</name>
<keyword evidence="3" id="KW-1185">Reference proteome</keyword>
<dbReference type="EMBL" id="MBFT01001239">
    <property type="protein sequence ID" value="PVU84721.1"/>
    <property type="molecule type" value="Genomic_DNA"/>
</dbReference>
<dbReference type="AlphaFoldDB" id="A0A2T9Y1E8"/>
<organism evidence="2 3">
    <name type="scientific">Furculomyces boomerangus</name>
    <dbReference type="NCBI Taxonomy" id="61424"/>
    <lineage>
        <taxon>Eukaryota</taxon>
        <taxon>Fungi</taxon>
        <taxon>Fungi incertae sedis</taxon>
        <taxon>Zoopagomycota</taxon>
        <taxon>Kickxellomycotina</taxon>
        <taxon>Harpellomycetes</taxon>
        <taxon>Harpellales</taxon>
        <taxon>Harpellaceae</taxon>
        <taxon>Furculomyces</taxon>
    </lineage>
</organism>
<evidence type="ECO:0000313" key="2">
    <source>
        <dbReference type="EMBL" id="PVU86155.1"/>
    </source>
</evidence>
<sequence length="96" mass="10951">MNKITDYEIISKIFVYSKNPNVRLVSRDFHEISTLAPIRARFLLNKFGKENVLTIKNNESTLCPNILGNEKQSGADIHAKKDIALRQEMKADTSML</sequence>
<evidence type="ECO:0000313" key="1">
    <source>
        <dbReference type="EMBL" id="PVU84721.1"/>
    </source>
</evidence>
<accession>A0A2T9Y1E8</accession>
<gene>
    <name evidence="2" type="ORF">BB559_006631</name>
    <name evidence="1" type="ORF">BB559_007440</name>
</gene>
<protein>
    <submittedName>
        <fullName evidence="2">Uncharacterized protein</fullName>
    </submittedName>
</protein>
<dbReference type="OrthoDB" id="194358at2759"/>
<reference evidence="2 3" key="1">
    <citation type="journal article" date="2018" name="MBio">
        <title>Comparative Genomics Reveals the Core Gene Toolbox for the Fungus-Insect Symbiosis.</title>
        <authorList>
            <person name="Wang Y."/>
            <person name="Stata M."/>
            <person name="Wang W."/>
            <person name="Stajich J.E."/>
            <person name="White M.M."/>
            <person name="Moncalvo J.M."/>
        </authorList>
    </citation>
    <scope>NUCLEOTIDE SEQUENCE [LARGE SCALE GENOMIC DNA]</scope>
    <source>
        <strain evidence="2 3">AUS-77-4</strain>
    </source>
</reference>